<keyword evidence="1" id="KW-0805">Transcription regulation</keyword>
<dbReference type="PANTHER" id="PTHR46796">
    <property type="entry name" value="HTH-TYPE TRANSCRIPTIONAL ACTIVATOR RHAS-RELATED"/>
    <property type="match status" value="1"/>
</dbReference>
<dbReference type="GO" id="GO:0043565">
    <property type="term" value="F:sequence-specific DNA binding"/>
    <property type="evidence" value="ECO:0007669"/>
    <property type="project" value="InterPro"/>
</dbReference>
<evidence type="ECO:0000256" key="1">
    <source>
        <dbReference type="ARBA" id="ARBA00023015"/>
    </source>
</evidence>
<dbReference type="SUPFAM" id="SSF46689">
    <property type="entry name" value="Homeodomain-like"/>
    <property type="match status" value="1"/>
</dbReference>
<evidence type="ECO:0000313" key="6">
    <source>
        <dbReference type="Proteomes" id="UP000537161"/>
    </source>
</evidence>
<dbReference type="PROSITE" id="PS00041">
    <property type="entry name" value="HTH_ARAC_FAMILY_1"/>
    <property type="match status" value="1"/>
</dbReference>
<dbReference type="InterPro" id="IPR018062">
    <property type="entry name" value="HTH_AraC-typ_CS"/>
</dbReference>
<accession>A0A7W9B6Q0</accession>
<evidence type="ECO:0000313" key="5">
    <source>
        <dbReference type="EMBL" id="MBB5707274.1"/>
    </source>
</evidence>
<evidence type="ECO:0000256" key="2">
    <source>
        <dbReference type="ARBA" id="ARBA00023125"/>
    </source>
</evidence>
<keyword evidence="2 5" id="KW-0238">DNA-binding</keyword>
<dbReference type="EMBL" id="JACIJH010000008">
    <property type="protein sequence ID" value="MBB5707274.1"/>
    <property type="molecule type" value="Genomic_DNA"/>
</dbReference>
<dbReference type="InterPro" id="IPR020449">
    <property type="entry name" value="Tscrpt_reg_AraC-type_HTH"/>
</dbReference>
<proteinExistence type="predicted"/>
<dbReference type="AlphaFoldDB" id="A0A7W9B6Q0"/>
<comment type="caution">
    <text evidence="5">The sequence shown here is derived from an EMBL/GenBank/DDBJ whole genome shotgun (WGS) entry which is preliminary data.</text>
</comment>
<dbReference type="Pfam" id="PF12833">
    <property type="entry name" value="HTH_18"/>
    <property type="match status" value="1"/>
</dbReference>
<sequence>MGEDSRSHWQAARFIGVTTEVAPVKERFDFWHALFPHIDMRRTTGEDGYCAAALACAGDDGIAFTDLVCAPTASRFYDGRVDHMQLCVIAEGQFGVVHGRDERLWLGPGAGLQLLDCHRTAQTYSEISYRAYHITLPRAAVYRAMGGDPIAGTGALRSLPDTPLALLLKDQLGALARHGPNMNAAEAAAAMKLLSGLALTFLEGFNTSLEDERKRIGDAHFASACRLIEAQRGDAGLTADTIAQSIGCSRASLYRLFEQRGLSVAEHIRAVRLNHGRALLRDPRLGIGDIALRCGYDDLSAFGKAFRRRFGMTPRDWRMTVS</sequence>
<dbReference type="Gene3D" id="1.10.10.60">
    <property type="entry name" value="Homeodomain-like"/>
    <property type="match status" value="1"/>
</dbReference>
<keyword evidence="3" id="KW-0804">Transcription</keyword>
<dbReference type="PRINTS" id="PR00032">
    <property type="entry name" value="HTHARAC"/>
</dbReference>
<gene>
    <name evidence="5" type="ORF">FHR21_002637</name>
</gene>
<feature type="domain" description="HTH araC/xylS-type" evidence="4">
    <location>
        <begin position="222"/>
        <end position="320"/>
    </location>
</feature>
<organism evidence="5 6">
    <name type="scientific">Sphingopyxis panaciterrulae</name>
    <dbReference type="NCBI Taxonomy" id="462372"/>
    <lineage>
        <taxon>Bacteria</taxon>
        <taxon>Pseudomonadati</taxon>
        <taxon>Pseudomonadota</taxon>
        <taxon>Alphaproteobacteria</taxon>
        <taxon>Sphingomonadales</taxon>
        <taxon>Sphingomonadaceae</taxon>
        <taxon>Sphingopyxis</taxon>
    </lineage>
</organism>
<reference evidence="5 6" key="1">
    <citation type="submission" date="2020-08" db="EMBL/GenBank/DDBJ databases">
        <title>Genomic Encyclopedia of Type Strains, Phase IV (KMG-IV): sequencing the most valuable type-strain genomes for metagenomic binning, comparative biology and taxonomic classification.</title>
        <authorList>
            <person name="Goeker M."/>
        </authorList>
    </citation>
    <scope>NUCLEOTIDE SEQUENCE [LARGE SCALE GENOMIC DNA]</scope>
    <source>
        <strain evidence="5 6">DSM 27163</strain>
    </source>
</reference>
<dbReference type="InterPro" id="IPR018060">
    <property type="entry name" value="HTH_AraC"/>
</dbReference>
<dbReference type="PANTHER" id="PTHR46796:SF6">
    <property type="entry name" value="ARAC SUBFAMILY"/>
    <property type="match status" value="1"/>
</dbReference>
<dbReference type="Proteomes" id="UP000537161">
    <property type="component" value="Unassembled WGS sequence"/>
</dbReference>
<dbReference type="SMART" id="SM00342">
    <property type="entry name" value="HTH_ARAC"/>
    <property type="match status" value="1"/>
</dbReference>
<keyword evidence="6" id="KW-1185">Reference proteome</keyword>
<name>A0A7W9B6Q0_9SPHN</name>
<dbReference type="InterPro" id="IPR009057">
    <property type="entry name" value="Homeodomain-like_sf"/>
</dbReference>
<dbReference type="GO" id="GO:0003700">
    <property type="term" value="F:DNA-binding transcription factor activity"/>
    <property type="evidence" value="ECO:0007669"/>
    <property type="project" value="InterPro"/>
</dbReference>
<dbReference type="InterPro" id="IPR050204">
    <property type="entry name" value="AraC_XylS_family_regulators"/>
</dbReference>
<protein>
    <submittedName>
        <fullName evidence="5">AraC-like DNA-binding protein</fullName>
    </submittedName>
</protein>
<dbReference type="PROSITE" id="PS01124">
    <property type="entry name" value="HTH_ARAC_FAMILY_2"/>
    <property type="match status" value="1"/>
</dbReference>
<dbReference type="RefSeq" id="WP_184098987.1">
    <property type="nucleotide sequence ID" value="NZ_JACIJH010000008.1"/>
</dbReference>
<evidence type="ECO:0000259" key="4">
    <source>
        <dbReference type="PROSITE" id="PS01124"/>
    </source>
</evidence>
<evidence type="ECO:0000256" key="3">
    <source>
        <dbReference type="ARBA" id="ARBA00023163"/>
    </source>
</evidence>